<dbReference type="OrthoDB" id="3046016at2759"/>
<dbReference type="AlphaFoldDB" id="A0A1X7UWX5"/>
<organism evidence="1">
    <name type="scientific">Amphimedon queenslandica</name>
    <name type="common">Sponge</name>
    <dbReference type="NCBI Taxonomy" id="400682"/>
    <lineage>
        <taxon>Eukaryota</taxon>
        <taxon>Metazoa</taxon>
        <taxon>Porifera</taxon>
        <taxon>Demospongiae</taxon>
        <taxon>Heteroscleromorpha</taxon>
        <taxon>Haplosclerida</taxon>
        <taxon>Niphatidae</taxon>
        <taxon>Amphimedon</taxon>
    </lineage>
</organism>
<name>A0A1X7UWX5_AMPQE</name>
<sequence length="71" mass="7683">MYQKIHLKIGWKSVILKHGGHVTDGFDMSSLAKVSDGYTPGHMITGITQVLTERRIQQGLSSLLVGGSSSQ</sequence>
<proteinExistence type="predicted"/>
<protein>
    <submittedName>
        <fullName evidence="1">Uncharacterized protein</fullName>
    </submittedName>
</protein>
<evidence type="ECO:0000313" key="1">
    <source>
        <dbReference type="EnsemblMetazoa" id="Aqu2.1.32176_001"/>
    </source>
</evidence>
<dbReference type="InParanoid" id="A0A1X7UWX5"/>
<accession>A0A1X7UWX5</accession>
<dbReference type="STRING" id="400682.A0A1X7UWX5"/>
<dbReference type="EnsemblMetazoa" id="Aqu2.1.32176_001">
    <property type="protein sequence ID" value="Aqu2.1.32176_001"/>
    <property type="gene ID" value="Aqu2.1.32176"/>
</dbReference>
<reference evidence="1" key="1">
    <citation type="submission" date="2017-05" db="UniProtKB">
        <authorList>
            <consortium name="EnsemblMetazoa"/>
        </authorList>
    </citation>
    <scope>IDENTIFICATION</scope>
</reference>